<dbReference type="GO" id="GO:0008889">
    <property type="term" value="F:glycerophosphodiester phosphodiesterase activity"/>
    <property type="evidence" value="ECO:0007669"/>
    <property type="project" value="UniProtKB-EC"/>
</dbReference>
<dbReference type="PANTHER" id="PTHR46320">
    <property type="entry name" value="GLYCEROPHOSPHODIESTER PHOSPHODIESTERASE 1"/>
    <property type="match status" value="1"/>
</dbReference>
<comment type="caution">
    <text evidence="2">The sequence shown here is derived from an EMBL/GenBank/DDBJ whole genome shotgun (WGS) entry which is preliminary data.</text>
</comment>
<dbReference type="GO" id="GO:0006580">
    <property type="term" value="P:ethanolamine metabolic process"/>
    <property type="evidence" value="ECO:0007669"/>
    <property type="project" value="TreeGrafter"/>
</dbReference>
<feature type="domain" description="GP-PDE" evidence="1">
    <location>
        <begin position="19"/>
        <end position="252"/>
    </location>
</feature>
<accession>R7ZPB1</accession>
<dbReference type="Proteomes" id="UP000013909">
    <property type="component" value="Unassembled WGS sequence"/>
</dbReference>
<dbReference type="SUPFAM" id="SSF51695">
    <property type="entry name" value="PLC-like phosphodiesterases"/>
    <property type="match status" value="1"/>
</dbReference>
<dbReference type="GO" id="GO:0006644">
    <property type="term" value="P:phospholipid metabolic process"/>
    <property type="evidence" value="ECO:0007669"/>
    <property type="project" value="TreeGrafter"/>
</dbReference>
<gene>
    <name evidence="2" type="ORF">ADIS_3630</name>
</gene>
<dbReference type="PANTHER" id="PTHR46320:SF1">
    <property type="entry name" value="GLYCEROPHOSPHODIESTER PHOSPHODIESTERASE 1"/>
    <property type="match status" value="1"/>
</dbReference>
<dbReference type="Pfam" id="PF03009">
    <property type="entry name" value="GDPD"/>
    <property type="match status" value="1"/>
</dbReference>
<reference evidence="2 3" key="1">
    <citation type="submission" date="2013-02" db="EMBL/GenBank/DDBJ databases">
        <title>A novel strain isolated from Lonar lake, Maharashtra, India.</title>
        <authorList>
            <person name="Singh A."/>
        </authorList>
    </citation>
    <scope>NUCLEOTIDE SEQUENCE [LARGE SCALE GENOMIC DNA]</scope>
    <source>
        <strain evidence="2 3">AK24</strain>
    </source>
</reference>
<dbReference type="Gene3D" id="3.20.20.190">
    <property type="entry name" value="Phosphatidylinositol (PI) phosphodiesterase"/>
    <property type="match status" value="1"/>
</dbReference>
<sequence>MFVLGLPCYAQNKNPFHPYTLIAHRGGIVGSNTPENSLAALEEAIRRGYHRVEIDVRLSRDSVLITQHDPHFRKYFNLDRRASDMTWEEIRKLRHPSGHRILRLEEVLAACAGRIEVMLDNKIDGFDEALFAQIIQLLQTYGLQDNAMMIGTTASTEYFTGKVRLSCSIDQLKANQSRPDYSPNHYYLFARDLTKEDVEWAAQRGIPVVAAINAFLYPEDSLMETAAEKTTTMIKNGVRIFQIDGIFEAFFR</sequence>
<name>R7ZPB1_9BACT</name>
<protein>
    <submittedName>
        <fullName evidence="2">Glycerophosphoryl diester phosphodiesterase</fullName>
        <ecNumber evidence="2">3.1.4.46</ecNumber>
    </submittedName>
</protein>
<evidence type="ECO:0000313" key="3">
    <source>
        <dbReference type="Proteomes" id="UP000013909"/>
    </source>
</evidence>
<organism evidence="2 3">
    <name type="scientific">Lunatimonas lonarensis</name>
    <dbReference type="NCBI Taxonomy" id="1232681"/>
    <lineage>
        <taxon>Bacteria</taxon>
        <taxon>Pseudomonadati</taxon>
        <taxon>Bacteroidota</taxon>
        <taxon>Cytophagia</taxon>
        <taxon>Cytophagales</taxon>
        <taxon>Cyclobacteriaceae</taxon>
    </lineage>
</organism>
<dbReference type="CDD" id="cd08566">
    <property type="entry name" value="GDPD_AtGDE_like"/>
    <property type="match status" value="1"/>
</dbReference>
<evidence type="ECO:0000313" key="2">
    <source>
        <dbReference type="EMBL" id="EON75898.1"/>
    </source>
</evidence>
<dbReference type="GO" id="GO:0005886">
    <property type="term" value="C:plasma membrane"/>
    <property type="evidence" value="ECO:0007669"/>
    <property type="project" value="TreeGrafter"/>
</dbReference>
<keyword evidence="3" id="KW-1185">Reference proteome</keyword>
<dbReference type="GO" id="GO:0070291">
    <property type="term" value="P:N-acylethanolamine metabolic process"/>
    <property type="evidence" value="ECO:0007669"/>
    <property type="project" value="TreeGrafter"/>
</dbReference>
<dbReference type="PROSITE" id="PS51704">
    <property type="entry name" value="GP_PDE"/>
    <property type="match status" value="1"/>
</dbReference>
<dbReference type="EMBL" id="AQHR01000093">
    <property type="protein sequence ID" value="EON75898.1"/>
    <property type="molecule type" value="Genomic_DNA"/>
</dbReference>
<dbReference type="EC" id="3.1.4.46" evidence="2"/>
<dbReference type="AlphaFoldDB" id="R7ZPB1"/>
<proteinExistence type="predicted"/>
<keyword evidence="2" id="KW-0378">Hydrolase</keyword>
<dbReference type="InterPro" id="IPR030395">
    <property type="entry name" value="GP_PDE_dom"/>
</dbReference>
<evidence type="ECO:0000259" key="1">
    <source>
        <dbReference type="PROSITE" id="PS51704"/>
    </source>
</evidence>
<dbReference type="InterPro" id="IPR017946">
    <property type="entry name" value="PLC-like_Pdiesterase_TIM-brl"/>
</dbReference>
<dbReference type="STRING" id="1232681.ADIS_3630"/>